<gene>
    <name evidence="3" type="ORF">K8U61_09785</name>
</gene>
<dbReference type="InterPro" id="IPR016169">
    <property type="entry name" value="FAD-bd_PCMH_sub2"/>
</dbReference>
<dbReference type="PANTHER" id="PTHR11748:SF119">
    <property type="entry name" value="D-2-HYDROXYGLUTARATE DEHYDROGENASE"/>
    <property type="match status" value="1"/>
</dbReference>
<organism evidence="3 4">
    <name type="scientific">Nocardioides mangrovi</name>
    <dbReference type="NCBI Taxonomy" id="2874580"/>
    <lineage>
        <taxon>Bacteria</taxon>
        <taxon>Bacillati</taxon>
        <taxon>Actinomycetota</taxon>
        <taxon>Actinomycetes</taxon>
        <taxon>Propionibacteriales</taxon>
        <taxon>Nocardioidaceae</taxon>
        <taxon>Nocardioides</taxon>
    </lineage>
</organism>
<keyword evidence="4" id="KW-1185">Reference proteome</keyword>
<evidence type="ECO:0000259" key="2">
    <source>
        <dbReference type="PROSITE" id="PS51387"/>
    </source>
</evidence>
<dbReference type="PROSITE" id="PS51387">
    <property type="entry name" value="FAD_PCMH"/>
    <property type="match status" value="1"/>
</dbReference>
<dbReference type="InterPro" id="IPR006094">
    <property type="entry name" value="Oxid_FAD_bind_N"/>
</dbReference>
<evidence type="ECO:0000256" key="1">
    <source>
        <dbReference type="SAM" id="MobiDB-lite"/>
    </source>
</evidence>
<feature type="region of interest" description="Disordered" evidence="1">
    <location>
        <begin position="441"/>
        <end position="461"/>
    </location>
</feature>
<dbReference type="RefSeq" id="WP_224122823.1">
    <property type="nucleotide sequence ID" value="NZ_JAIQZJ010000004.1"/>
</dbReference>
<sequence>MTTPVLAAVAPDTMHALAAELRELIGADAVSDDPASLDKASVDGAVMSPVVVDRLPLGRAQLVASPVSAEEIALVVGAAVRHGVPITPRGKGTGNYGQAIPMAGGLVLDMSKARTVVEVGDGFLTADAGATMISLEKAAAKTGQQLLMFPSTVSSSIGGFVSGGSGGTGSIRHGMLHTGYVKALDVVHAVPDAALVHLEGEETEAYLHNYGTAGIIARVTLHLEPLQDWQAFYASFEDFHDAFALVRALTALTPTPRLVSADLPEVAAALPADAALPAGRASLRAILDPASVAEAERLVVAAGGTVEAVRSGLQPAMKVSTISYNHPVEWLMRTTDRRWFHVEVSGDSLIDRVDELHEVYPGAMLHLEGQAGRPIGMLVAPYTGAEDVWAGFERLTALDVGFHNPHQWYVDYLPDRARELAVTTDPGGLLNPGKLVTPDVVTGAGSKMASPPVEPQRRVAP</sequence>
<comment type="caution">
    <text evidence="3">The sequence shown here is derived from an EMBL/GenBank/DDBJ whole genome shotgun (WGS) entry which is preliminary data.</text>
</comment>
<reference evidence="3 4" key="1">
    <citation type="submission" date="2021-09" db="EMBL/GenBank/DDBJ databases">
        <title>Whole genome sequence of Nocardioides sp. GBK3QG-3.</title>
        <authorList>
            <person name="Tuo L."/>
        </authorList>
    </citation>
    <scope>NUCLEOTIDE SEQUENCE [LARGE SCALE GENOMIC DNA]</scope>
    <source>
        <strain evidence="3 4">GBK3QG-3</strain>
    </source>
</reference>
<proteinExistence type="predicted"/>
<dbReference type="InterPro" id="IPR016166">
    <property type="entry name" value="FAD-bd_PCMH"/>
</dbReference>
<feature type="domain" description="FAD-binding PCMH-type" evidence="2">
    <location>
        <begin position="55"/>
        <end position="226"/>
    </location>
</feature>
<protein>
    <submittedName>
        <fullName evidence="3">FAD-binding oxidoreductase</fullName>
    </submittedName>
</protein>
<evidence type="ECO:0000313" key="4">
    <source>
        <dbReference type="Proteomes" id="UP000780875"/>
    </source>
</evidence>
<dbReference type="Gene3D" id="3.30.465.10">
    <property type="match status" value="1"/>
</dbReference>
<dbReference type="SUPFAM" id="SSF56176">
    <property type="entry name" value="FAD-binding/transporter-associated domain-like"/>
    <property type="match status" value="1"/>
</dbReference>
<name>A0ABS7UBV1_9ACTN</name>
<accession>A0ABS7UBV1</accession>
<dbReference type="Proteomes" id="UP000780875">
    <property type="component" value="Unassembled WGS sequence"/>
</dbReference>
<dbReference type="Pfam" id="PF01565">
    <property type="entry name" value="FAD_binding_4"/>
    <property type="match status" value="1"/>
</dbReference>
<dbReference type="EMBL" id="JAIQZJ010000004">
    <property type="protein sequence ID" value="MBZ5738451.1"/>
    <property type="molecule type" value="Genomic_DNA"/>
</dbReference>
<dbReference type="PANTHER" id="PTHR11748">
    <property type="entry name" value="D-LACTATE DEHYDROGENASE"/>
    <property type="match status" value="1"/>
</dbReference>
<dbReference type="InterPro" id="IPR036318">
    <property type="entry name" value="FAD-bd_PCMH-like_sf"/>
</dbReference>
<evidence type="ECO:0000313" key="3">
    <source>
        <dbReference type="EMBL" id="MBZ5738451.1"/>
    </source>
</evidence>